<dbReference type="PANTHER" id="PTHR22916">
    <property type="entry name" value="GLYCOSYLTRANSFERASE"/>
    <property type="match status" value="1"/>
</dbReference>
<dbReference type="Pfam" id="PF00535">
    <property type="entry name" value="Glycos_transf_2"/>
    <property type="match status" value="1"/>
</dbReference>
<dbReference type="InterPro" id="IPR001173">
    <property type="entry name" value="Glyco_trans_2-like"/>
</dbReference>
<accession>A0AA90UMW6</accession>
<name>A0AA90UMW6_9BACT</name>
<gene>
    <name evidence="2" type="ORF">F7D71_16105</name>
</gene>
<dbReference type="SUPFAM" id="SSF53448">
    <property type="entry name" value="Nucleotide-diphospho-sugar transferases"/>
    <property type="match status" value="1"/>
</dbReference>
<feature type="domain" description="Glycosyltransferase 2-like" evidence="1">
    <location>
        <begin position="6"/>
        <end position="70"/>
    </location>
</feature>
<dbReference type="GO" id="GO:0016758">
    <property type="term" value="F:hexosyltransferase activity"/>
    <property type="evidence" value="ECO:0007669"/>
    <property type="project" value="UniProtKB-ARBA"/>
</dbReference>
<dbReference type="CDD" id="cd00761">
    <property type="entry name" value="Glyco_tranf_GTA_type"/>
    <property type="match status" value="1"/>
</dbReference>
<dbReference type="EMBL" id="VZBZ01000181">
    <property type="protein sequence ID" value="MQN79347.1"/>
    <property type="molecule type" value="Genomic_DNA"/>
</dbReference>
<dbReference type="RefSeq" id="WP_153093900.1">
    <property type="nucleotide sequence ID" value="NZ_JBALJY010000042.1"/>
</dbReference>
<evidence type="ECO:0000313" key="2">
    <source>
        <dbReference type="EMBL" id="MQN79347.1"/>
    </source>
</evidence>
<protein>
    <submittedName>
        <fullName evidence="2">Glycosyltransferase family 2 protein</fullName>
    </submittedName>
</protein>
<evidence type="ECO:0000259" key="1">
    <source>
        <dbReference type="Pfam" id="PF00535"/>
    </source>
</evidence>
<dbReference type="Proteomes" id="UP000423156">
    <property type="component" value="Unassembled WGS sequence"/>
</dbReference>
<organism evidence="2 3">
    <name type="scientific">Segatella copri</name>
    <dbReference type="NCBI Taxonomy" id="165179"/>
    <lineage>
        <taxon>Bacteria</taxon>
        <taxon>Pseudomonadati</taxon>
        <taxon>Bacteroidota</taxon>
        <taxon>Bacteroidia</taxon>
        <taxon>Bacteroidales</taxon>
        <taxon>Prevotellaceae</taxon>
        <taxon>Segatella</taxon>
    </lineage>
</organism>
<dbReference type="AlphaFoldDB" id="A0AA90UMW6"/>
<reference evidence="3" key="1">
    <citation type="submission" date="2019-09" db="EMBL/GenBank/DDBJ databases">
        <title>Distinct polysaccharide growth profiles of human intestinal Prevotella copri isolates.</title>
        <authorList>
            <person name="Fehlner-Peach H."/>
            <person name="Magnabosco C."/>
            <person name="Raghavan V."/>
            <person name="Scher J.U."/>
            <person name="Tett A."/>
            <person name="Cox L.M."/>
            <person name="Gottsegen C."/>
            <person name="Watters A."/>
            <person name="Wiltshire- Gordon J.D."/>
            <person name="Segata N."/>
            <person name="Bonneau R."/>
            <person name="Littman D.R."/>
        </authorList>
    </citation>
    <scope>NUCLEOTIDE SEQUENCE [LARGE SCALE GENOMIC DNA]</scope>
    <source>
        <strain evidence="3">BU41712</strain>
    </source>
</reference>
<proteinExistence type="predicted"/>
<evidence type="ECO:0000313" key="3">
    <source>
        <dbReference type="Proteomes" id="UP000423156"/>
    </source>
</evidence>
<sequence>MEKILTIVIPTYNMQDYLHRCLNSLIVPEEQMQHLEVLVVNDGSKDNSSAIAHEYQDKYPGTFRVLDKEKGV</sequence>
<dbReference type="Gene3D" id="3.90.550.10">
    <property type="entry name" value="Spore Coat Polysaccharide Biosynthesis Protein SpsA, Chain A"/>
    <property type="match status" value="1"/>
</dbReference>
<comment type="caution">
    <text evidence="2">The sequence shown here is derived from an EMBL/GenBank/DDBJ whole genome shotgun (WGS) entry which is preliminary data.</text>
</comment>
<dbReference type="InterPro" id="IPR029044">
    <property type="entry name" value="Nucleotide-diphossugar_trans"/>
</dbReference>
<dbReference type="PANTHER" id="PTHR22916:SF3">
    <property type="entry name" value="UDP-GLCNAC:BETAGAL BETA-1,3-N-ACETYLGLUCOSAMINYLTRANSFERASE-LIKE PROTEIN 1"/>
    <property type="match status" value="1"/>
</dbReference>